<protein>
    <submittedName>
        <fullName evidence="2">Uncharacterized protein</fullName>
    </submittedName>
</protein>
<dbReference type="Proteomes" id="UP000007881">
    <property type="component" value="Chromosome"/>
</dbReference>
<dbReference type="EMBL" id="AP012338">
    <property type="protein sequence ID" value="BAM02282.1"/>
    <property type="molecule type" value="Genomic_DNA"/>
</dbReference>
<gene>
    <name evidence="2" type="ordered locus">PSMK_01230</name>
</gene>
<feature type="compositionally biased region" description="Low complexity" evidence="1">
    <location>
        <begin position="250"/>
        <end position="263"/>
    </location>
</feature>
<name>I0IAJ4_PHYMF</name>
<dbReference type="HOGENOM" id="CLU_1057091_0_0_0"/>
<accession>I0IAJ4</accession>
<reference evidence="2 3" key="1">
    <citation type="submission" date="2012-02" db="EMBL/GenBank/DDBJ databases">
        <title>Complete genome sequence of Phycisphaera mikurensis NBRC 102666.</title>
        <authorList>
            <person name="Ankai A."/>
            <person name="Hosoyama A."/>
            <person name="Terui Y."/>
            <person name="Sekine M."/>
            <person name="Fukai R."/>
            <person name="Kato Y."/>
            <person name="Nakamura S."/>
            <person name="Yamada-Narita S."/>
            <person name="Kawakoshi A."/>
            <person name="Fukunaga Y."/>
            <person name="Yamazaki S."/>
            <person name="Fujita N."/>
        </authorList>
    </citation>
    <scope>NUCLEOTIDE SEQUENCE [LARGE SCALE GENOMIC DNA]</scope>
    <source>
        <strain evidence="3">NBRC 102666 / KCTC 22515 / FYK2301M01</strain>
    </source>
</reference>
<organism evidence="2 3">
    <name type="scientific">Phycisphaera mikurensis (strain NBRC 102666 / KCTC 22515 / FYK2301M01)</name>
    <dbReference type="NCBI Taxonomy" id="1142394"/>
    <lineage>
        <taxon>Bacteria</taxon>
        <taxon>Pseudomonadati</taxon>
        <taxon>Planctomycetota</taxon>
        <taxon>Phycisphaerae</taxon>
        <taxon>Phycisphaerales</taxon>
        <taxon>Phycisphaeraceae</taxon>
        <taxon>Phycisphaera</taxon>
    </lineage>
</organism>
<feature type="region of interest" description="Disordered" evidence="1">
    <location>
        <begin position="1"/>
        <end position="263"/>
    </location>
</feature>
<sequence length="263" mass="27621">MAGAKGKSFGHRGASCFQNGPCVNPRGSVETVAGAGAERQFPVRLSRQDPPGDPGRRTACPGRRLPRAPPCAAPGVVHSARDRPAGRNGWAGRGETREGTGKAGRTAALGPEAAPAGGSSTPSMWKPNATETARSRDPASFPAPAPPFARAATSTEWTSHPPRWLIDSVDVEAHCNRDGPKPRPGGFSASSTSVRLSRHIHVVDEPPAQVAHRLRRCRSGLQPRRPEAATGRRSPLPLLRSPEPPHPRSGRATRSGGSSTPSM</sequence>
<feature type="compositionally biased region" description="Basic and acidic residues" evidence="1">
    <location>
        <begin position="171"/>
        <end position="181"/>
    </location>
</feature>
<dbReference type="KEGG" id="phm:PSMK_01230"/>
<feature type="compositionally biased region" description="Low complexity" evidence="1">
    <location>
        <begin position="107"/>
        <end position="123"/>
    </location>
</feature>
<evidence type="ECO:0000313" key="3">
    <source>
        <dbReference type="Proteomes" id="UP000007881"/>
    </source>
</evidence>
<keyword evidence="3" id="KW-1185">Reference proteome</keyword>
<evidence type="ECO:0000256" key="1">
    <source>
        <dbReference type="SAM" id="MobiDB-lite"/>
    </source>
</evidence>
<dbReference type="AlphaFoldDB" id="I0IAJ4"/>
<evidence type="ECO:0000313" key="2">
    <source>
        <dbReference type="EMBL" id="BAM02282.1"/>
    </source>
</evidence>
<feature type="compositionally biased region" description="Low complexity" evidence="1">
    <location>
        <begin position="232"/>
        <end position="241"/>
    </location>
</feature>
<proteinExistence type="predicted"/>